<keyword evidence="1" id="KW-0521">NADP</keyword>
<evidence type="ECO:0000313" key="4">
    <source>
        <dbReference type="EMBL" id="OCH88276.1"/>
    </source>
</evidence>
<keyword evidence="5" id="KW-1185">Reference proteome</keyword>
<dbReference type="InterPro" id="IPR002347">
    <property type="entry name" value="SDR_fam"/>
</dbReference>
<dbReference type="Pfam" id="PF00106">
    <property type="entry name" value="adh_short"/>
    <property type="match status" value="1"/>
</dbReference>
<proteinExistence type="predicted"/>
<feature type="non-terminal residue" evidence="4">
    <location>
        <position position="330"/>
    </location>
</feature>
<dbReference type="Proteomes" id="UP000250043">
    <property type="component" value="Unassembled WGS sequence"/>
</dbReference>
<keyword evidence="3" id="KW-0812">Transmembrane</keyword>
<dbReference type="PANTHER" id="PTHR43086:SF2">
    <property type="entry name" value="HYDROXYSTEROID DEHYDROGENASE-LIKE PROTEIN 1"/>
    <property type="match status" value="1"/>
</dbReference>
<dbReference type="PANTHER" id="PTHR43086">
    <property type="entry name" value="VERY-LONG-CHAIN 3-OXOOACYL-COA REDUCTASE"/>
    <property type="match status" value="1"/>
</dbReference>
<dbReference type="PIRSF" id="PIRSF000126">
    <property type="entry name" value="11-beta-HSD1"/>
    <property type="match status" value="1"/>
</dbReference>
<dbReference type="InterPro" id="IPR036291">
    <property type="entry name" value="NAD(P)-bd_dom_sf"/>
</dbReference>
<evidence type="ECO:0000256" key="3">
    <source>
        <dbReference type="SAM" id="Phobius"/>
    </source>
</evidence>
<accession>A0A8E2AP21</accession>
<evidence type="ECO:0000313" key="5">
    <source>
        <dbReference type="Proteomes" id="UP000250043"/>
    </source>
</evidence>
<reference evidence="4 5" key="1">
    <citation type="submission" date="2016-07" db="EMBL/GenBank/DDBJ databases">
        <title>Draft genome of the white-rot fungus Obba rivulosa 3A-2.</title>
        <authorList>
            <consortium name="DOE Joint Genome Institute"/>
            <person name="Miettinen O."/>
            <person name="Riley R."/>
            <person name="Acob R."/>
            <person name="Barry K."/>
            <person name="Cullen D."/>
            <person name="De Vries R."/>
            <person name="Hainaut M."/>
            <person name="Hatakka A."/>
            <person name="Henrissat B."/>
            <person name="Hilden K."/>
            <person name="Kuo R."/>
            <person name="Labutti K."/>
            <person name="Lipzen A."/>
            <person name="Makela M.R."/>
            <person name="Sandor L."/>
            <person name="Spatafora J.W."/>
            <person name="Grigoriev I.V."/>
            <person name="Hibbett D.S."/>
        </authorList>
    </citation>
    <scope>NUCLEOTIDE SEQUENCE [LARGE SCALE GENOMIC DNA]</scope>
    <source>
        <strain evidence="4 5">3A-2</strain>
    </source>
</reference>
<feature type="transmembrane region" description="Helical" evidence="3">
    <location>
        <begin position="186"/>
        <end position="207"/>
    </location>
</feature>
<keyword evidence="3" id="KW-1133">Transmembrane helix</keyword>
<dbReference type="GO" id="GO:0016491">
    <property type="term" value="F:oxidoreductase activity"/>
    <property type="evidence" value="ECO:0007669"/>
    <property type="project" value="UniProtKB-KW"/>
</dbReference>
<feature type="transmembrane region" description="Helical" evidence="3">
    <location>
        <begin position="293"/>
        <end position="312"/>
    </location>
</feature>
<keyword evidence="2" id="KW-0560">Oxidoreductase</keyword>
<dbReference type="GO" id="GO:0005783">
    <property type="term" value="C:endoplasmic reticulum"/>
    <property type="evidence" value="ECO:0007669"/>
    <property type="project" value="TreeGrafter"/>
</dbReference>
<dbReference type="EMBL" id="KV722457">
    <property type="protein sequence ID" value="OCH88276.1"/>
    <property type="molecule type" value="Genomic_DNA"/>
</dbReference>
<evidence type="ECO:0000256" key="2">
    <source>
        <dbReference type="ARBA" id="ARBA00023002"/>
    </source>
</evidence>
<dbReference type="CDD" id="cd05356">
    <property type="entry name" value="17beta-HSD1_like_SDR_c"/>
    <property type="match status" value="1"/>
</dbReference>
<dbReference type="OrthoDB" id="5545019at2759"/>
<name>A0A8E2AP21_9APHY</name>
<dbReference type="GO" id="GO:0030497">
    <property type="term" value="P:fatty acid elongation"/>
    <property type="evidence" value="ECO:0007669"/>
    <property type="project" value="TreeGrafter"/>
</dbReference>
<dbReference type="PRINTS" id="PR00081">
    <property type="entry name" value="GDHRDH"/>
</dbReference>
<dbReference type="Gene3D" id="3.40.50.720">
    <property type="entry name" value="NAD(P)-binding Rossmann-like Domain"/>
    <property type="match status" value="1"/>
</dbReference>
<gene>
    <name evidence="4" type="ORF">OBBRIDRAFT_734818</name>
</gene>
<dbReference type="SUPFAM" id="SSF51735">
    <property type="entry name" value="NAD(P)-binding Rossmann-fold domains"/>
    <property type="match status" value="1"/>
</dbReference>
<sequence>DHPWLSLALFLVGSVSLAHFALKAAAVFLQTFVLPGKNLKKYGAGKGAWAVITGGSDGIGREFALQLAQKGYNIAVAARNVASTEVQLRDISESKLSPGGKVQVKGIQVDFSKVDDVAQWKRFEAELAGLDVGILVNNVGRSYNMPTDLVDTTEEELDNILKINVNATVKVTRMLLPGMVQRKRGLIMFVGSFSGITVVSPMLAAYAGSKSFQLSFAAALAQEVKDKGIDVEVANAYFVVSNMSKIRRPNLTTPTPKHYVRSVLSKIGLACGAFWSGRPSLSTPYWSHALIDWYLHVVGCKSLVGGYVLNLHRSIRKRALRKLEREAKKE</sequence>
<protein>
    <submittedName>
        <fullName evidence="4">3-ketoacyl-CoA reductase</fullName>
    </submittedName>
</protein>
<evidence type="ECO:0000256" key="1">
    <source>
        <dbReference type="ARBA" id="ARBA00022857"/>
    </source>
</evidence>
<organism evidence="4 5">
    <name type="scientific">Obba rivulosa</name>
    <dbReference type="NCBI Taxonomy" id="1052685"/>
    <lineage>
        <taxon>Eukaryota</taxon>
        <taxon>Fungi</taxon>
        <taxon>Dikarya</taxon>
        <taxon>Basidiomycota</taxon>
        <taxon>Agaricomycotina</taxon>
        <taxon>Agaricomycetes</taxon>
        <taxon>Polyporales</taxon>
        <taxon>Gelatoporiaceae</taxon>
        <taxon>Obba</taxon>
    </lineage>
</organism>
<feature type="transmembrane region" description="Helical" evidence="3">
    <location>
        <begin position="6"/>
        <end position="34"/>
    </location>
</feature>
<dbReference type="AlphaFoldDB" id="A0A8E2AP21"/>
<keyword evidence="3" id="KW-0472">Membrane</keyword>